<organism evidence="3">
    <name type="scientific">Micromonas pusilla (strain CCMP1545)</name>
    <name type="common">Picoplanktonic green alga</name>
    <dbReference type="NCBI Taxonomy" id="564608"/>
    <lineage>
        <taxon>Eukaryota</taxon>
        <taxon>Viridiplantae</taxon>
        <taxon>Chlorophyta</taxon>
        <taxon>Mamiellophyceae</taxon>
        <taxon>Mamiellales</taxon>
        <taxon>Mamiellaceae</taxon>
        <taxon>Micromonas</taxon>
    </lineage>
</organism>
<evidence type="ECO:0000256" key="1">
    <source>
        <dbReference type="SAM" id="Phobius"/>
    </source>
</evidence>
<dbReference type="InterPro" id="IPR021325">
    <property type="entry name" value="CCB2/CCB4"/>
</dbReference>
<feature type="non-terminal residue" evidence="2">
    <location>
        <position position="1"/>
    </location>
</feature>
<dbReference type="OMA" id="QGVICQP"/>
<protein>
    <submittedName>
        <fullName evidence="2">Predicted protein</fullName>
    </submittedName>
</protein>
<dbReference type="GO" id="GO:0009507">
    <property type="term" value="C:chloroplast"/>
    <property type="evidence" value="ECO:0007669"/>
    <property type="project" value="TreeGrafter"/>
</dbReference>
<reference evidence="2 3" key="1">
    <citation type="journal article" date="2009" name="Science">
        <title>Green evolution and dynamic adaptations revealed by genomes of the marine picoeukaryotes Micromonas.</title>
        <authorList>
            <person name="Worden A.Z."/>
            <person name="Lee J.H."/>
            <person name="Mock T."/>
            <person name="Rouze P."/>
            <person name="Simmons M.P."/>
            <person name="Aerts A.L."/>
            <person name="Allen A.E."/>
            <person name="Cuvelier M.L."/>
            <person name="Derelle E."/>
            <person name="Everett M.V."/>
            <person name="Foulon E."/>
            <person name="Grimwood J."/>
            <person name="Gundlach H."/>
            <person name="Henrissat B."/>
            <person name="Napoli C."/>
            <person name="McDonald S.M."/>
            <person name="Parker M.S."/>
            <person name="Rombauts S."/>
            <person name="Salamov A."/>
            <person name="Von Dassow P."/>
            <person name="Badger J.H."/>
            <person name="Coutinho P.M."/>
            <person name="Demir E."/>
            <person name="Dubchak I."/>
            <person name="Gentemann C."/>
            <person name="Eikrem W."/>
            <person name="Gready J.E."/>
            <person name="John U."/>
            <person name="Lanier W."/>
            <person name="Lindquist E.A."/>
            <person name="Lucas S."/>
            <person name="Mayer K.F."/>
            <person name="Moreau H."/>
            <person name="Not F."/>
            <person name="Otillar R."/>
            <person name="Panaud O."/>
            <person name="Pangilinan J."/>
            <person name="Paulsen I."/>
            <person name="Piegu B."/>
            <person name="Poliakov A."/>
            <person name="Robbens S."/>
            <person name="Schmutz J."/>
            <person name="Toulza E."/>
            <person name="Wyss T."/>
            <person name="Zelensky A."/>
            <person name="Zhou K."/>
            <person name="Armbrust E.V."/>
            <person name="Bhattacharya D."/>
            <person name="Goodenough U.W."/>
            <person name="Van de Peer Y."/>
            <person name="Grigoriev I.V."/>
        </authorList>
    </citation>
    <scope>NUCLEOTIDE SEQUENCE [LARGE SCALE GENOMIC DNA]</scope>
    <source>
        <strain evidence="2 3">CCMP1545</strain>
    </source>
</reference>
<dbReference type="EMBL" id="GG663739">
    <property type="protein sequence ID" value="EEH56825.1"/>
    <property type="molecule type" value="Genomic_DNA"/>
</dbReference>
<dbReference type="Pfam" id="PF11152">
    <property type="entry name" value="CCB2_CCB4"/>
    <property type="match status" value="1"/>
</dbReference>
<dbReference type="PANTHER" id="PTHR34943">
    <property type="match status" value="1"/>
</dbReference>
<keyword evidence="1" id="KW-1133">Transmembrane helix</keyword>
<gene>
    <name evidence="2" type="ORF">MICPUCDRAFT_6152</name>
</gene>
<dbReference type="GO" id="GO:0010190">
    <property type="term" value="P:cytochrome b6f complex assembly"/>
    <property type="evidence" value="ECO:0007669"/>
    <property type="project" value="TreeGrafter"/>
</dbReference>
<proteinExistence type="predicted"/>
<dbReference type="GeneID" id="9684162"/>
<dbReference type="PANTHER" id="PTHR34943:SF2">
    <property type="entry name" value="PROTEIN COFACTOR ASSEMBLY OF COMPLEX C SUBUNIT B CCB4, CHLOROPLASTIC"/>
    <property type="match status" value="1"/>
</dbReference>
<keyword evidence="3" id="KW-1185">Reference proteome</keyword>
<feature type="transmembrane region" description="Helical" evidence="1">
    <location>
        <begin position="49"/>
        <end position="68"/>
    </location>
</feature>
<dbReference type="OrthoDB" id="439612at2759"/>
<dbReference type="Proteomes" id="UP000001876">
    <property type="component" value="Unassembled WGS sequence"/>
</dbReference>
<keyword evidence="1" id="KW-0472">Membrane</keyword>
<accession>C1MSR3</accession>
<feature type="transmembrane region" description="Helical" evidence="1">
    <location>
        <begin position="15"/>
        <end position="37"/>
    </location>
</feature>
<name>C1MSR3_MICPC</name>
<dbReference type="RefSeq" id="XP_003058370.1">
    <property type="nucleotide sequence ID" value="XM_003058324.1"/>
</dbReference>
<dbReference type="KEGG" id="mpp:MICPUCDRAFT_6152"/>
<evidence type="ECO:0000313" key="2">
    <source>
        <dbReference type="EMBL" id="EEH56825.1"/>
    </source>
</evidence>
<sequence>DWITRNSDAVRAGPLFVGAAAAVSLLTNRVLSGVAPVADASSSQSRADVLCLAMTACLVLTGLTWVALKPKPPTTVVLRGDVDVAFVDGDAVDDAASEELRWTWDALRASTTCGAMAVFYEGKRVAQFGTAPKRVAAAAVAGGSHDPPLGPICERCMRTGEGNYLANLILFPGRVEFESYMPDNAMAVCVTPIGRDGVLVAASGTQRGFTPADQAWMSVIAEKLDQSLS</sequence>
<dbReference type="STRING" id="564608.C1MSR3"/>
<dbReference type="eggNOG" id="ENOG502QSXP">
    <property type="taxonomic scope" value="Eukaryota"/>
</dbReference>
<dbReference type="InterPro" id="IPR044705">
    <property type="entry name" value="CCB4"/>
</dbReference>
<keyword evidence="1" id="KW-0812">Transmembrane</keyword>
<dbReference type="AlphaFoldDB" id="C1MSR3"/>
<evidence type="ECO:0000313" key="3">
    <source>
        <dbReference type="Proteomes" id="UP000001876"/>
    </source>
</evidence>
<feature type="non-terminal residue" evidence="2">
    <location>
        <position position="229"/>
    </location>
</feature>